<dbReference type="GO" id="GO:0072559">
    <property type="term" value="C:NLRP3 inflammasome complex"/>
    <property type="evidence" value="ECO:0007669"/>
    <property type="project" value="TreeGrafter"/>
</dbReference>
<dbReference type="SUPFAM" id="SSF52129">
    <property type="entry name" value="Caspase-like"/>
    <property type="match status" value="1"/>
</dbReference>
<evidence type="ECO:0000259" key="1">
    <source>
        <dbReference type="PROSITE" id="PS50207"/>
    </source>
</evidence>
<dbReference type="GO" id="GO:0097169">
    <property type="term" value="C:AIM2 inflammasome complex"/>
    <property type="evidence" value="ECO:0007669"/>
    <property type="project" value="TreeGrafter"/>
</dbReference>
<dbReference type="InterPro" id="IPR029030">
    <property type="entry name" value="Caspase-like_dom_sf"/>
</dbReference>
<proteinExistence type="predicted"/>
<dbReference type="InterPro" id="IPR002398">
    <property type="entry name" value="Pept_C14"/>
</dbReference>
<keyword evidence="3" id="KW-1185">Reference proteome</keyword>
<dbReference type="PANTHER" id="PTHR47901:SF3">
    <property type="entry name" value="CASPASE-1"/>
    <property type="match status" value="1"/>
</dbReference>
<evidence type="ECO:0000313" key="3">
    <source>
        <dbReference type="Proteomes" id="UP000593567"/>
    </source>
</evidence>
<feature type="domain" description="Caspase family p10" evidence="1">
    <location>
        <begin position="184"/>
        <end position="266"/>
    </location>
</feature>
<dbReference type="AlphaFoldDB" id="A0A7J7K8P4"/>
<dbReference type="EMBL" id="VXIV02001031">
    <property type="protein sequence ID" value="KAF6034627.1"/>
    <property type="molecule type" value="Genomic_DNA"/>
</dbReference>
<accession>A0A7J7K8P4</accession>
<reference evidence="2" key="1">
    <citation type="submission" date="2020-06" db="EMBL/GenBank/DDBJ databases">
        <title>Draft genome of Bugula neritina, a colonial animal packing powerful symbionts and potential medicines.</title>
        <authorList>
            <person name="Rayko M."/>
        </authorList>
    </citation>
    <scope>NUCLEOTIDE SEQUENCE [LARGE SCALE GENOMIC DNA]</scope>
    <source>
        <strain evidence="2">Kwan_BN1</strain>
    </source>
</reference>
<protein>
    <recommendedName>
        <fullName evidence="1">Caspase family p10 domain-containing protein</fullName>
    </recommendedName>
</protein>
<dbReference type="PANTHER" id="PTHR47901">
    <property type="entry name" value="CASPASE RECRUITMENT DOMAIN-CONTAINING PROTEIN 18"/>
    <property type="match status" value="1"/>
</dbReference>
<name>A0A7J7K8P4_BUGNE</name>
<comment type="caution">
    <text evidence="2">The sequence shown here is derived from an EMBL/GenBank/DDBJ whole genome shotgun (WGS) entry which is preliminary data.</text>
</comment>
<gene>
    <name evidence="2" type="ORF">EB796_007067</name>
</gene>
<dbReference type="Pfam" id="PF00656">
    <property type="entry name" value="Peptidase_C14"/>
    <property type="match status" value="1"/>
</dbReference>
<dbReference type="GO" id="GO:0006508">
    <property type="term" value="P:proteolysis"/>
    <property type="evidence" value="ECO:0007669"/>
    <property type="project" value="InterPro"/>
</dbReference>
<organism evidence="2 3">
    <name type="scientific">Bugula neritina</name>
    <name type="common">Brown bryozoan</name>
    <name type="synonym">Sertularia neritina</name>
    <dbReference type="NCBI Taxonomy" id="10212"/>
    <lineage>
        <taxon>Eukaryota</taxon>
        <taxon>Metazoa</taxon>
        <taxon>Spiralia</taxon>
        <taxon>Lophotrochozoa</taxon>
        <taxon>Bryozoa</taxon>
        <taxon>Gymnolaemata</taxon>
        <taxon>Cheilostomatida</taxon>
        <taxon>Flustrina</taxon>
        <taxon>Buguloidea</taxon>
        <taxon>Bugulidae</taxon>
        <taxon>Bugula</taxon>
    </lineage>
</organism>
<dbReference type="PROSITE" id="PS50207">
    <property type="entry name" value="CASPASE_P10"/>
    <property type="match status" value="1"/>
</dbReference>
<dbReference type="GO" id="GO:0072557">
    <property type="term" value="C:IPAF inflammasome complex"/>
    <property type="evidence" value="ECO:0007669"/>
    <property type="project" value="TreeGrafter"/>
</dbReference>
<dbReference type="InterPro" id="IPR002138">
    <property type="entry name" value="Pept_C14_p10"/>
</dbReference>
<evidence type="ECO:0000313" key="2">
    <source>
        <dbReference type="EMBL" id="KAF6034627.1"/>
    </source>
</evidence>
<sequence length="275" mass="31036">MLDDLSTQCRCKRETVYAVLKHPCTSDALPLSDSAKFTEFVRQLKCRGEQANVEMTGQADPRSAVAMETPDELSDLSEDDDNIVPERDGRRQRVQIRLTVTPTTHPKVQELFNNTEKLSMDLHGQSYSRVSVRSDLGERGILTDPNLASAASEQVKHEVVPAPPSKIGKVQQEAKSTTKLNSDDLIVIKSSFESFLAVRHEVYGSLMIRALVSTMYKHAGHHHMCKIFKNVQQKVRKTCLTRKLHEGQMVVTYDTLTHGRQLYLFPGFNGGRRRE</sequence>
<dbReference type="GO" id="GO:0004197">
    <property type="term" value="F:cysteine-type endopeptidase activity"/>
    <property type="evidence" value="ECO:0007669"/>
    <property type="project" value="InterPro"/>
</dbReference>
<dbReference type="Proteomes" id="UP000593567">
    <property type="component" value="Unassembled WGS sequence"/>
</dbReference>
<dbReference type="InterPro" id="IPR011600">
    <property type="entry name" value="Pept_C14_caspase"/>
</dbReference>
<dbReference type="OrthoDB" id="6114029at2759"/>
<dbReference type="Gene3D" id="3.30.70.1470">
    <property type="entry name" value="Caspase-like"/>
    <property type="match status" value="1"/>
</dbReference>